<keyword evidence="2" id="KW-1133">Transmembrane helix</keyword>
<dbReference type="PANTHER" id="PTHR33365">
    <property type="entry name" value="YALI0B05434P"/>
    <property type="match status" value="1"/>
</dbReference>
<dbReference type="PANTHER" id="PTHR33365:SF12">
    <property type="entry name" value="TAT PATHWAY SIGNAL SEQUENCE"/>
    <property type="match status" value="1"/>
</dbReference>
<feature type="transmembrane region" description="Helical" evidence="2">
    <location>
        <begin position="41"/>
        <end position="62"/>
    </location>
</feature>
<dbReference type="EMBL" id="ML994679">
    <property type="protein sequence ID" value="KAF2178041.1"/>
    <property type="molecule type" value="Genomic_DNA"/>
</dbReference>
<keyword evidence="4" id="KW-1185">Reference proteome</keyword>
<accession>A0A6A6DEY4</accession>
<evidence type="ECO:0000256" key="2">
    <source>
        <dbReference type="SAM" id="Phobius"/>
    </source>
</evidence>
<keyword evidence="2" id="KW-0472">Membrane</keyword>
<evidence type="ECO:0000313" key="4">
    <source>
        <dbReference type="Proteomes" id="UP000800200"/>
    </source>
</evidence>
<name>A0A6A6DEY4_9PEZI</name>
<dbReference type="InterPro" id="IPR021765">
    <property type="entry name" value="UstYa-like"/>
</dbReference>
<dbReference type="GO" id="GO:0043386">
    <property type="term" value="P:mycotoxin biosynthetic process"/>
    <property type="evidence" value="ECO:0007669"/>
    <property type="project" value="InterPro"/>
</dbReference>
<gene>
    <name evidence="3" type="ORF">K469DRAFT_696153</name>
</gene>
<dbReference type="OrthoDB" id="3687641at2759"/>
<organism evidence="3 4">
    <name type="scientific">Zopfia rhizophila CBS 207.26</name>
    <dbReference type="NCBI Taxonomy" id="1314779"/>
    <lineage>
        <taxon>Eukaryota</taxon>
        <taxon>Fungi</taxon>
        <taxon>Dikarya</taxon>
        <taxon>Ascomycota</taxon>
        <taxon>Pezizomycotina</taxon>
        <taxon>Dothideomycetes</taxon>
        <taxon>Dothideomycetes incertae sedis</taxon>
        <taxon>Zopfiaceae</taxon>
        <taxon>Zopfia</taxon>
    </lineage>
</organism>
<protein>
    <submittedName>
        <fullName evidence="3">Uncharacterized protein</fullName>
    </submittedName>
</protein>
<comment type="similarity">
    <text evidence="1">Belongs to the ustYa family.</text>
</comment>
<dbReference type="Proteomes" id="UP000800200">
    <property type="component" value="Unassembled WGS sequence"/>
</dbReference>
<dbReference type="AlphaFoldDB" id="A0A6A6DEY4"/>
<sequence length="268" mass="30974">MGKPESFSDSSESLLKCFQDEGVVAHWHHRGSKHPSATSSWPWIFAVLIIISNALVLTLQLLQFNTRDRKSQYIGASAPYSPANDIIRLERQKIWDDAFSPWHQPPSDDTDAAWNKLLIDVSRSERSNHPEEAELQNENLTNRVQIENGDYMGALGVWHQLHCLDALRRAVHFEYYSPSDDPDQRETDLVHYDHCIEIIRRSVMCHADTAVYVAEWIGDSREPVSKELKSNAERMCVNWESLHNWVRSRALLPYQFKLLPGLFEKKHA</sequence>
<reference evidence="3" key="1">
    <citation type="journal article" date="2020" name="Stud. Mycol.">
        <title>101 Dothideomycetes genomes: a test case for predicting lifestyles and emergence of pathogens.</title>
        <authorList>
            <person name="Haridas S."/>
            <person name="Albert R."/>
            <person name="Binder M."/>
            <person name="Bloem J."/>
            <person name="Labutti K."/>
            <person name="Salamov A."/>
            <person name="Andreopoulos B."/>
            <person name="Baker S."/>
            <person name="Barry K."/>
            <person name="Bills G."/>
            <person name="Bluhm B."/>
            <person name="Cannon C."/>
            <person name="Castanera R."/>
            <person name="Culley D."/>
            <person name="Daum C."/>
            <person name="Ezra D."/>
            <person name="Gonzalez J."/>
            <person name="Henrissat B."/>
            <person name="Kuo A."/>
            <person name="Liang C."/>
            <person name="Lipzen A."/>
            <person name="Lutzoni F."/>
            <person name="Magnuson J."/>
            <person name="Mondo S."/>
            <person name="Nolan M."/>
            <person name="Ohm R."/>
            <person name="Pangilinan J."/>
            <person name="Park H.-J."/>
            <person name="Ramirez L."/>
            <person name="Alfaro M."/>
            <person name="Sun H."/>
            <person name="Tritt A."/>
            <person name="Yoshinaga Y."/>
            <person name="Zwiers L.-H."/>
            <person name="Turgeon B."/>
            <person name="Goodwin S."/>
            <person name="Spatafora J."/>
            <person name="Crous P."/>
            <person name="Grigoriev I."/>
        </authorList>
    </citation>
    <scope>NUCLEOTIDE SEQUENCE</scope>
    <source>
        <strain evidence="3">CBS 207.26</strain>
    </source>
</reference>
<proteinExistence type="inferred from homology"/>
<keyword evidence="2" id="KW-0812">Transmembrane</keyword>
<dbReference type="Pfam" id="PF11807">
    <property type="entry name" value="UstYa"/>
    <property type="match status" value="1"/>
</dbReference>
<evidence type="ECO:0000256" key="1">
    <source>
        <dbReference type="ARBA" id="ARBA00035112"/>
    </source>
</evidence>
<evidence type="ECO:0000313" key="3">
    <source>
        <dbReference type="EMBL" id="KAF2178041.1"/>
    </source>
</evidence>